<dbReference type="AlphaFoldDB" id="A0A2G8KWM5"/>
<evidence type="ECO:0000313" key="2">
    <source>
        <dbReference type="EMBL" id="PIK52401.1"/>
    </source>
</evidence>
<gene>
    <name evidence="2" type="ORF">BSL78_10713</name>
</gene>
<name>A0A2G8KWM5_STIJA</name>
<dbReference type="OrthoDB" id="6579237at2759"/>
<evidence type="ECO:0000256" key="1">
    <source>
        <dbReference type="SAM" id="MobiDB-lite"/>
    </source>
</evidence>
<dbReference type="Proteomes" id="UP000230750">
    <property type="component" value="Unassembled WGS sequence"/>
</dbReference>
<dbReference type="InterPro" id="IPR026700">
    <property type="entry name" value="CCDC142"/>
</dbReference>
<comment type="caution">
    <text evidence="2">The sequence shown here is derived from an EMBL/GenBank/DDBJ whole genome shotgun (WGS) entry which is preliminary data.</text>
</comment>
<dbReference type="EMBL" id="MRZV01000330">
    <property type="protein sequence ID" value="PIK52401.1"/>
    <property type="molecule type" value="Genomic_DNA"/>
</dbReference>
<sequence length="559" mass="62934">MEFAPATDVPYRRLPPLQMIHGQPVLDLDTPPPSSSSSPVSTPQPGHLPCLKSYGRVSSAFGHNKYSISLARLNGRLTDLRVGQAKLLFSRDCVSRLSQLIEFIQNLESLVQDEEQTLVDFLSGKDSEPHTKLEFLPVVCEELRLHLNHVPSIQHRLHTDRWLQPVIPHLLENVHKFDQYLRHLQQSAICWLHTLITTGFKVCSYFHVSMLSQDLLKNIVSSVEDFNRSLKQFQSQLSQHPCCSVCVCNSFGAIKGFSAGTDLVFKELKPFKCEKLLECIAACRAEVSAFRTFYFIMANSKLLTSLIDKQDTFDWKAISQSSCPPESVREGLWFDRPRGRAITRSLEINFAATDSPLCGLETSEEEFVVKLLSSAATSSGLLQKLKLKRASQSKDDKDANHVESISVKLVPSESAMATDEGSTKKTTTRFKRNSLARKSVRWGDSLNAQVKQLMLTVYFDTFWRQFGVHLCDYFTDPCVGAKGDVDVDLLGSTLVWDDENLQLLLSTIQKYSASKKDIPSRVFSMFSGFCSNLYTSAAQAAWDEVMLIGYEQIEAEYIQ</sequence>
<feature type="compositionally biased region" description="Low complexity" evidence="1">
    <location>
        <begin position="24"/>
        <end position="43"/>
    </location>
</feature>
<reference evidence="2 3" key="1">
    <citation type="journal article" date="2017" name="PLoS Biol.">
        <title>The sea cucumber genome provides insights into morphological evolution and visceral regeneration.</title>
        <authorList>
            <person name="Zhang X."/>
            <person name="Sun L."/>
            <person name="Yuan J."/>
            <person name="Sun Y."/>
            <person name="Gao Y."/>
            <person name="Zhang L."/>
            <person name="Li S."/>
            <person name="Dai H."/>
            <person name="Hamel J.F."/>
            <person name="Liu C."/>
            <person name="Yu Y."/>
            <person name="Liu S."/>
            <person name="Lin W."/>
            <person name="Guo K."/>
            <person name="Jin S."/>
            <person name="Xu P."/>
            <person name="Storey K.B."/>
            <person name="Huan P."/>
            <person name="Zhang T."/>
            <person name="Zhou Y."/>
            <person name="Zhang J."/>
            <person name="Lin C."/>
            <person name="Li X."/>
            <person name="Xing L."/>
            <person name="Huo D."/>
            <person name="Sun M."/>
            <person name="Wang L."/>
            <person name="Mercier A."/>
            <person name="Li F."/>
            <person name="Yang H."/>
            <person name="Xiang J."/>
        </authorList>
    </citation>
    <scope>NUCLEOTIDE SEQUENCE [LARGE SCALE GENOMIC DNA]</scope>
    <source>
        <strain evidence="2">Shaxun</strain>
        <tissue evidence="2">Muscle</tissue>
    </source>
</reference>
<evidence type="ECO:0000313" key="3">
    <source>
        <dbReference type="Proteomes" id="UP000230750"/>
    </source>
</evidence>
<protein>
    <submittedName>
        <fullName evidence="2">Uncharacterized protein</fullName>
    </submittedName>
</protein>
<accession>A0A2G8KWM5</accession>
<dbReference type="PANTHER" id="PTHR21436:SF2">
    <property type="entry name" value="COILED-COIL DOMAIN-CONTAINING PROTEIN 142"/>
    <property type="match status" value="1"/>
</dbReference>
<proteinExistence type="predicted"/>
<keyword evidence="3" id="KW-1185">Reference proteome</keyword>
<dbReference type="STRING" id="307972.A0A2G8KWM5"/>
<organism evidence="2 3">
    <name type="scientific">Stichopus japonicus</name>
    <name type="common">Sea cucumber</name>
    <dbReference type="NCBI Taxonomy" id="307972"/>
    <lineage>
        <taxon>Eukaryota</taxon>
        <taxon>Metazoa</taxon>
        <taxon>Echinodermata</taxon>
        <taxon>Eleutherozoa</taxon>
        <taxon>Echinozoa</taxon>
        <taxon>Holothuroidea</taxon>
        <taxon>Aspidochirotacea</taxon>
        <taxon>Aspidochirotida</taxon>
        <taxon>Stichopodidae</taxon>
        <taxon>Apostichopus</taxon>
    </lineage>
</organism>
<dbReference type="PANTHER" id="PTHR21436">
    <property type="entry name" value="COILED-COIL DOMAIN-CONTAINING PROTEIN 142"/>
    <property type="match status" value="1"/>
</dbReference>
<feature type="region of interest" description="Disordered" evidence="1">
    <location>
        <begin position="23"/>
        <end position="46"/>
    </location>
</feature>